<keyword evidence="4" id="KW-1185">Reference proteome</keyword>
<keyword evidence="1 2" id="KW-0732">Signal</keyword>
<name>A0A8H7RMV9_9FUNG</name>
<evidence type="ECO:0008006" key="5">
    <source>
        <dbReference type="Google" id="ProtNLM"/>
    </source>
</evidence>
<organism evidence="3 4">
    <name type="scientific">Circinella minor</name>
    <dbReference type="NCBI Taxonomy" id="1195481"/>
    <lineage>
        <taxon>Eukaryota</taxon>
        <taxon>Fungi</taxon>
        <taxon>Fungi incertae sedis</taxon>
        <taxon>Mucoromycota</taxon>
        <taxon>Mucoromycotina</taxon>
        <taxon>Mucoromycetes</taxon>
        <taxon>Mucorales</taxon>
        <taxon>Lichtheimiaceae</taxon>
        <taxon>Circinella</taxon>
    </lineage>
</organism>
<dbReference type="PANTHER" id="PTHR31836">
    <property type="match status" value="1"/>
</dbReference>
<evidence type="ECO:0000313" key="4">
    <source>
        <dbReference type="Proteomes" id="UP000646827"/>
    </source>
</evidence>
<feature type="chain" id="PRO_5034262478" description="RlpA-like protein double-psi beta-barrel domain-containing protein" evidence="2">
    <location>
        <begin position="25"/>
        <end position="141"/>
    </location>
</feature>
<evidence type="ECO:0000256" key="1">
    <source>
        <dbReference type="ARBA" id="ARBA00022729"/>
    </source>
</evidence>
<dbReference type="InterPro" id="IPR036908">
    <property type="entry name" value="RlpA-like_sf"/>
</dbReference>
<comment type="caution">
    <text evidence="3">The sequence shown here is derived from an EMBL/GenBank/DDBJ whole genome shotgun (WGS) entry which is preliminary data.</text>
</comment>
<feature type="signal peptide" evidence="2">
    <location>
        <begin position="1"/>
        <end position="24"/>
    </location>
</feature>
<protein>
    <recommendedName>
        <fullName evidence="5">RlpA-like protein double-psi beta-barrel domain-containing protein</fullName>
    </recommendedName>
</protein>
<dbReference type="OrthoDB" id="623670at2759"/>
<dbReference type="SUPFAM" id="SSF50685">
    <property type="entry name" value="Barwin-like endoglucanases"/>
    <property type="match status" value="1"/>
</dbReference>
<dbReference type="Gene3D" id="2.40.40.10">
    <property type="entry name" value="RlpA-like domain"/>
    <property type="match status" value="1"/>
</dbReference>
<dbReference type="AlphaFoldDB" id="A0A8H7RMV9"/>
<proteinExistence type="predicted"/>
<dbReference type="InterPro" id="IPR051477">
    <property type="entry name" value="Expansin_CellWall"/>
</dbReference>
<dbReference type="Proteomes" id="UP000646827">
    <property type="component" value="Unassembled WGS sequence"/>
</dbReference>
<sequence>MRQQFIQFFITVLLSFISFNMVQGAPIYHHSIEKRVEKYKGQATFFFPDTEGGPYGACGPKEDENSLIVALNHEQYGNMSSKSKWCGKKIRVEGKAGSMDVTINDACPGCGYGDLDLTPAVFEKVVGKFKLGVGPITWYLI</sequence>
<reference evidence="3 4" key="1">
    <citation type="submission" date="2020-12" db="EMBL/GenBank/DDBJ databases">
        <title>Metabolic potential, ecology and presence of endohyphal bacteria is reflected in genomic diversity of Mucoromycotina.</title>
        <authorList>
            <person name="Muszewska A."/>
            <person name="Okrasinska A."/>
            <person name="Steczkiewicz K."/>
            <person name="Drgas O."/>
            <person name="Orlowska M."/>
            <person name="Perlinska-Lenart U."/>
            <person name="Aleksandrzak-Piekarczyk T."/>
            <person name="Szatraj K."/>
            <person name="Zielenkiewicz U."/>
            <person name="Pilsyk S."/>
            <person name="Malc E."/>
            <person name="Mieczkowski P."/>
            <person name="Kruszewska J.S."/>
            <person name="Biernat P."/>
            <person name="Pawlowska J."/>
        </authorList>
    </citation>
    <scope>NUCLEOTIDE SEQUENCE [LARGE SCALE GENOMIC DNA]</scope>
    <source>
        <strain evidence="3 4">CBS 142.35</strain>
    </source>
</reference>
<evidence type="ECO:0000256" key="2">
    <source>
        <dbReference type="SAM" id="SignalP"/>
    </source>
</evidence>
<accession>A0A8H7RMV9</accession>
<evidence type="ECO:0000313" key="3">
    <source>
        <dbReference type="EMBL" id="KAG2212533.1"/>
    </source>
</evidence>
<dbReference type="CDD" id="cd22191">
    <property type="entry name" value="DPBB_RlpA_EXP_N-like"/>
    <property type="match status" value="1"/>
</dbReference>
<dbReference type="PANTHER" id="PTHR31836:SF28">
    <property type="entry name" value="SRCR DOMAIN-CONTAINING PROTEIN-RELATED"/>
    <property type="match status" value="1"/>
</dbReference>
<gene>
    <name evidence="3" type="ORF">INT45_011294</name>
</gene>
<dbReference type="EMBL" id="JAEPRB010000742">
    <property type="protein sequence ID" value="KAG2212533.1"/>
    <property type="molecule type" value="Genomic_DNA"/>
</dbReference>